<dbReference type="PANTHER" id="PTHR42942:SF1">
    <property type="entry name" value="ALKYLTRANSFERASE-LIKE PROTEIN 1"/>
    <property type="match status" value="1"/>
</dbReference>
<dbReference type="AlphaFoldDB" id="A0AAU7DY52"/>
<dbReference type="InterPro" id="IPR052520">
    <property type="entry name" value="ATL_DNA_repair"/>
</dbReference>
<protein>
    <submittedName>
        <fullName evidence="3">MGMT family protein</fullName>
    </submittedName>
</protein>
<organism evidence="3">
    <name type="scientific">Jonesiaceae bacterium BS-20</name>
    <dbReference type="NCBI Taxonomy" id="3120821"/>
    <lineage>
        <taxon>Bacteria</taxon>
        <taxon>Bacillati</taxon>
        <taxon>Actinomycetota</taxon>
        <taxon>Actinomycetes</taxon>
        <taxon>Micrococcales</taxon>
        <taxon>Jonesiaceae</taxon>
    </lineage>
</organism>
<evidence type="ECO:0000259" key="2">
    <source>
        <dbReference type="Pfam" id="PF01035"/>
    </source>
</evidence>
<dbReference type="PANTHER" id="PTHR42942">
    <property type="entry name" value="6-O-METHYLGUANINE DNA METHYLTRANSFERASE"/>
    <property type="match status" value="1"/>
</dbReference>
<dbReference type="SUPFAM" id="SSF46767">
    <property type="entry name" value="Methylated DNA-protein cysteine methyltransferase, C-terminal domain"/>
    <property type="match status" value="1"/>
</dbReference>
<keyword evidence="1" id="KW-0227">DNA damage</keyword>
<dbReference type="EMBL" id="CP146203">
    <property type="protein sequence ID" value="XBH21661.1"/>
    <property type="molecule type" value="Genomic_DNA"/>
</dbReference>
<feature type="domain" description="Methylated-DNA-[protein]-cysteine S-methyltransferase DNA binding" evidence="2">
    <location>
        <begin position="6"/>
        <end position="64"/>
    </location>
</feature>
<dbReference type="InterPro" id="IPR036217">
    <property type="entry name" value="MethylDNA_cys_MeTrfase_DNAb"/>
</dbReference>
<dbReference type="Pfam" id="PF01035">
    <property type="entry name" value="DNA_binding_1"/>
    <property type="match status" value="1"/>
</dbReference>
<dbReference type="Gene3D" id="1.10.10.10">
    <property type="entry name" value="Winged helix-like DNA-binding domain superfamily/Winged helix DNA-binding domain"/>
    <property type="match status" value="1"/>
</dbReference>
<proteinExistence type="predicted"/>
<gene>
    <name evidence="3" type="ORF">V5R04_00065</name>
</gene>
<dbReference type="InterPro" id="IPR036388">
    <property type="entry name" value="WH-like_DNA-bd_sf"/>
</dbReference>
<dbReference type="GO" id="GO:0003824">
    <property type="term" value="F:catalytic activity"/>
    <property type="evidence" value="ECO:0007669"/>
    <property type="project" value="InterPro"/>
</dbReference>
<accession>A0AAU7DY52</accession>
<dbReference type="InterPro" id="IPR014048">
    <property type="entry name" value="MethylDNA_cys_MeTrfase_DNA-bd"/>
</dbReference>
<evidence type="ECO:0000313" key="3">
    <source>
        <dbReference type="EMBL" id="XBH21661.1"/>
    </source>
</evidence>
<sequence length="111" mass="11796">MDEEYMEAVLDTVESIAPGRVLTYGDIATIVGQTLERGGPRQVGTVLKLAGGGVPWWRVVNAVGLPPAHAITEALSRLHGEDCPLSPDGSRVNLRLARDLAQVERALNGAL</sequence>
<name>A0AAU7DY52_9MICO</name>
<dbReference type="CDD" id="cd06445">
    <property type="entry name" value="ATase"/>
    <property type="match status" value="1"/>
</dbReference>
<evidence type="ECO:0000256" key="1">
    <source>
        <dbReference type="ARBA" id="ARBA00022763"/>
    </source>
</evidence>
<reference evidence="3" key="1">
    <citation type="submission" date="2024-02" db="EMBL/GenBank/DDBJ databases">
        <title>Tomenella chthoni gen. nov. sp. nov., a member of the family Jonesiaceae isolated from bat guano.</title>
        <authorList>
            <person name="Miller S.L."/>
            <person name="King J."/>
            <person name="Sankaranarayanan K."/>
            <person name="Lawson P.A."/>
        </authorList>
    </citation>
    <scope>NUCLEOTIDE SEQUENCE</scope>
    <source>
        <strain evidence="3">BS-20</strain>
    </source>
</reference>
<dbReference type="GO" id="GO:0006281">
    <property type="term" value="P:DNA repair"/>
    <property type="evidence" value="ECO:0007669"/>
    <property type="project" value="InterPro"/>
</dbReference>